<evidence type="ECO:0000313" key="2">
    <source>
        <dbReference type="Proteomes" id="UP000054538"/>
    </source>
</evidence>
<dbReference type="AlphaFoldDB" id="A0A0D0DNA0"/>
<reference evidence="1 2" key="1">
    <citation type="submission" date="2014-04" db="EMBL/GenBank/DDBJ databases">
        <authorList>
            <consortium name="DOE Joint Genome Institute"/>
            <person name="Kuo A."/>
            <person name="Kohler A."/>
            <person name="Jargeat P."/>
            <person name="Nagy L.G."/>
            <person name="Floudas D."/>
            <person name="Copeland A."/>
            <person name="Barry K.W."/>
            <person name="Cichocki N."/>
            <person name="Veneault-Fourrey C."/>
            <person name="LaButti K."/>
            <person name="Lindquist E.A."/>
            <person name="Lipzen A."/>
            <person name="Lundell T."/>
            <person name="Morin E."/>
            <person name="Murat C."/>
            <person name="Sun H."/>
            <person name="Tunlid A."/>
            <person name="Henrissat B."/>
            <person name="Grigoriev I.V."/>
            <person name="Hibbett D.S."/>
            <person name="Martin F."/>
            <person name="Nordberg H.P."/>
            <person name="Cantor M.N."/>
            <person name="Hua S.X."/>
        </authorList>
    </citation>
    <scope>NUCLEOTIDE SEQUENCE [LARGE SCALE GENOMIC DNA]</scope>
    <source>
        <strain evidence="1 2">Ve08.2h10</strain>
    </source>
</reference>
<organism evidence="1 2">
    <name type="scientific">Paxillus rubicundulus Ve08.2h10</name>
    <dbReference type="NCBI Taxonomy" id="930991"/>
    <lineage>
        <taxon>Eukaryota</taxon>
        <taxon>Fungi</taxon>
        <taxon>Dikarya</taxon>
        <taxon>Basidiomycota</taxon>
        <taxon>Agaricomycotina</taxon>
        <taxon>Agaricomycetes</taxon>
        <taxon>Agaricomycetidae</taxon>
        <taxon>Boletales</taxon>
        <taxon>Paxilineae</taxon>
        <taxon>Paxillaceae</taxon>
        <taxon>Paxillus</taxon>
    </lineage>
</organism>
<proteinExistence type="predicted"/>
<accession>A0A0D0DNA0</accession>
<dbReference type="STRING" id="930991.A0A0D0DNA0"/>
<reference evidence="2" key="2">
    <citation type="submission" date="2015-01" db="EMBL/GenBank/DDBJ databases">
        <title>Evolutionary Origins and Diversification of the Mycorrhizal Mutualists.</title>
        <authorList>
            <consortium name="DOE Joint Genome Institute"/>
            <consortium name="Mycorrhizal Genomics Consortium"/>
            <person name="Kohler A."/>
            <person name="Kuo A."/>
            <person name="Nagy L.G."/>
            <person name="Floudas D."/>
            <person name="Copeland A."/>
            <person name="Barry K.W."/>
            <person name="Cichocki N."/>
            <person name="Veneault-Fourrey C."/>
            <person name="LaButti K."/>
            <person name="Lindquist E.A."/>
            <person name="Lipzen A."/>
            <person name="Lundell T."/>
            <person name="Morin E."/>
            <person name="Murat C."/>
            <person name="Riley R."/>
            <person name="Ohm R."/>
            <person name="Sun H."/>
            <person name="Tunlid A."/>
            <person name="Henrissat B."/>
            <person name="Grigoriev I.V."/>
            <person name="Hibbett D.S."/>
            <person name="Martin F."/>
        </authorList>
    </citation>
    <scope>NUCLEOTIDE SEQUENCE [LARGE SCALE GENOMIC DNA]</scope>
    <source>
        <strain evidence="2">Ve08.2h10</strain>
    </source>
</reference>
<protein>
    <submittedName>
        <fullName evidence="1">Uncharacterized protein</fullName>
    </submittedName>
</protein>
<dbReference type="Proteomes" id="UP000054538">
    <property type="component" value="Unassembled WGS sequence"/>
</dbReference>
<sequence>MVSPQSIEHICKLYIKPNHPIFDLLPTCLSNSIKSCYNHLGCPSVECSSIWTVYLALLDIMQQSGEVATFLKTVGDCDIGQNEELPLLPGLHNLHEPDNYMSGVTNGLGLQPEHLHRLDMFHDEPDVGDDANKIDMGPSLWVYESSSDDEDEINDIDSSL</sequence>
<evidence type="ECO:0000313" key="1">
    <source>
        <dbReference type="EMBL" id="KIK83844.1"/>
    </source>
</evidence>
<name>A0A0D0DNA0_9AGAM</name>
<gene>
    <name evidence="1" type="ORF">PAXRUDRAFT_14577</name>
</gene>
<dbReference type="HOGENOM" id="CLU_139893_0_0_1"/>
<dbReference type="EMBL" id="KN825584">
    <property type="protein sequence ID" value="KIK83844.1"/>
    <property type="molecule type" value="Genomic_DNA"/>
</dbReference>
<dbReference type="OrthoDB" id="5946233at2759"/>
<keyword evidence="2" id="KW-1185">Reference proteome</keyword>
<dbReference type="InParanoid" id="A0A0D0DNA0"/>